<evidence type="ECO:0000313" key="3">
    <source>
        <dbReference type="EMBL" id="GID15230.1"/>
    </source>
</evidence>
<dbReference type="Proteomes" id="UP000612808">
    <property type="component" value="Unassembled WGS sequence"/>
</dbReference>
<proteinExistence type="inferred from homology"/>
<sequence>MRAGPFPLLLLRSREIFRYAGGTVRTVRWIAVALAATAVLTGCGGGGRTPPAGLSVRSTAFAGGAAIPDRYTCRGAGGSPPLSWSGVPTRTAALALVVDDPDAPGGTYTHWVVTDIPPDTRHVDAGRTPPGVVGRNSAGRTGWSPPCPPAGTGTHHYRFTVYALPKALRLAPDTAPADAVRAVRDAARESGRLTGTVAAR</sequence>
<dbReference type="InterPro" id="IPR005247">
    <property type="entry name" value="YbhB_YbcL/LppC-like"/>
</dbReference>
<dbReference type="AlphaFoldDB" id="A0A8J3NFT5"/>
<reference evidence="3" key="1">
    <citation type="submission" date="2021-01" db="EMBL/GenBank/DDBJ databases">
        <title>Whole genome shotgun sequence of Actinocatenispora rupis NBRC 107355.</title>
        <authorList>
            <person name="Komaki H."/>
            <person name="Tamura T."/>
        </authorList>
    </citation>
    <scope>NUCLEOTIDE SEQUENCE</scope>
    <source>
        <strain evidence="3">NBRC 107355</strain>
    </source>
</reference>
<dbReference type="InterPro" id="IPR008914">
    <property type="entry name" value="PEBP"/>
</dbReference>
<dbReference type="Pfam" id="PF01161">
    <property type="entry name" value="PBP"/>
    <property type="match status" value="1"/>
</dbReference>
<dbReference type="Gene3D" id="3.90.280.10">
    <property type="entry name" value="PEBP-like"/>
    <property type="match status" value="1"/>
</dbReference>
<dbReference type="SUPFAM" id="SSF49777">
    <property type="entry name" value="PEBP-like"/>
    <property type="match status" value="1"/>
</dbReference>
<feature type="region of interest" description="Disordered" evidence="2">
    <location>
        <begin position="119"/>
        <end position="143"/>
    </location>
</feature>
<evidence type="ECO:0000256" key="2">
    <source>
        <dbReference type="SAM" id="MobiDB-lite"/>
    </source>
</evidence>
<comment type="similarity">
    <text evidence="1">Belongs to the UPF0098 family.</text>
</comment>
<accession>A0A8J3NFT5</accession>
<dbReference type="PANTHER" id="PTHR30289:SF1">
    <property type="entry name" value="PEBP (PHOSPHATIDYLETHANOLAMINE-BINDING PROTEIN) FAMILY PROTEIN"/>
    <property type="match status" value="1"/>
</dbReference>
<dbReference type="NCBIfam" id="TIGR00481">
    <property type="entry name" value="YbhB/YbcL family Raf kinase inhibitor-like protein"/>
    <property type="match status" value="1"/>
</dbReference>
<comment type="caution">
    <text evidence="3">The sequence shown here is derived from an EMBL/GenBank/DDBJ whole genome shotgun (WGS) entry which is preliminary data.</text>
</comment>
<gene>
    <name evidence="3" type="ORF">Aru02nite_61190</name>
</gene>
<organism evidence="3 4">
    <name type="scientific">Actinocatenispora rupis</name>
    <dbReference type="NCBI Taxonomy" id="519421"/>
    <lineage>
        <taxon>Bacteria</taxon>
        <taxon>Bacillati</taxon>
        <taxon>Actinomycetota</taxon>
        <taxon>Actinomycetes</taxon>
        <taxon>Micromonosporales</taxon>
        <taxon>Micromonosporaceae</taxon>
        <taxon>Actinocatenispora</taxon>
    </lineage>
</organism>
<dbReference type="InterPro" id="IPR036610">
    <property type="entry name" value="PEBP-like_sf"/>
</dbReference>
<keyword evidence="4" id="KW-1185">Reference proteome</keyword>
<evidence type="ECO:0000313" key="4">
    <source>
        <dbReference type="Proteomes" id="UP000612808"/>
    </source>
</evidence>
<dbReference type="PANTHER" id="PTHR30289">
    <property type="entry name" value="UNCHARACTERIZED PROTEIN YBCL-RELATED"/>
    <property type="match status" value="1"/>
</dbReference>
<name>A0A8J3NFT5_9ACTN</name>
<evidence type="ECO:0008006" key="5">
    <source>
        <dbReference type="Google" id="ProtNLM"/>
    </source>
</evidence>
<evidence type="ECO:0000256" key="1">
    <source>
        <dbReference type="ARBA" id="ARBA00007120"/>
    </source>
</evidence>
<dbReference type="CDD" id="cd00865">
    <property type="entry name" value="PEBP_bact_arch"/>
    <property type="match status" value="1"/>
</dbReference>
<protein>
    <recommendedName>
        <fullName evidence="5">Phospholipid-binding protein, PBP family</fullName>
    </recommendedName>
</protein>
<dbReference type="EMBL" id="BOMB01000040">
    <property type="protein sequence ID" value="GID15230.1"/>
    <property type="molecule type" value="Genomic_DNA"/>
</dbReference>